<dbReference type="AlphaFoldDB" id="A0A6C0GJ74"/>
<accession>A0A6C0GJ74</accession>
<protein>
    <submittedName>
        <fullName evidence="4">Cold shock domain-containing protein</fullName>
    </submittedName>
</protein>
<keyword evidence="2" id="KW-0963">Cytoplasm</keyword>
<reference evidence="4 5" key="1">
    <citation type="submission" date="2020-01" db="EMBL/GenBank/DDBJ databases">
        <authorList>
            <person name="Kim M.K."/>
        </authorList>
    </citation>
    <scope>NUCLEOTIDE SEQUENCE [LARGE SCALE GENOMIC DNA]</scope>
    <source>
        <strain evidence="4 5">172606-1</strain>
    </source>
</reference>
<dbReference type="CDD" id="cd04458">
    <property type="entry name" value="CSP_CDS"/>
    <property type="match status" value="1"/>
</dbReference>
<dbReference type="Proteomes" id="UP000480178">
    <property type="component" value="Chromosome"/>
</dbReference>
<dbReference type="PIRSF" id="PIRSF002599">
    <property type="entry name" value="Cold_shock_A"/>
    <property type="match status" value="1"/>
</dbReference>
<dbReference type="EMBL" id="CP048222">
    <property type="protein sequence ID" value="QHT67733.1"/>
    <property type="molecule type" value="Genomic_DNA"/>
</dbReference>
<dbReference type="SUPFAM" id="SSF50249">
    <property type="entry name" value="Nucleic acid-binding proteins"/>
    <property type="match status" value="1"/>
</dbReference>
<evidence type="ECO:0000313" key="4">
    <source>
        <dbReference type="EMBL" id="QHT67733.1"/>
    </source>
</evidence>
<dbReference type="GO" id="GO:0005829">
    <property type="term" value="C:cytosol"/>
    <property type="evidence" value="ECO:0007669"/>
    <property type="project" value="UniProtKB-ARBA"/>
</dbReference>
<evidence type="ECO:0000313" key="5">
    <source>
        <dbReference type="Proteomes" id="UP000480178"/>
    </source>
</evidence>
<dbReference type="SMART" id="SM00357">
    <property type="entry name" value="CSP"/>
    <property type="match status" value="1"/>
</dbReference>
<dbReference type="PROSITE" id="PS51857">
    <property type="entry name" value="CSD_2"/>
    <property type="match status" value="1"/>
</dbReference>
<dbReference type="KEGG" id="rhoz:GXP67_14375"/>
<dbReference type="GO" id="GO:0003676">
    <property type="term" value="F:nucleic acid binding"/>
    <property type="evidence" value="ECO:0007669"/>
    <property type="project" value="InterPro"/>
</dbReference>
<proteinExistence type="predicted"/>
<dbReference type="RefSeq" id="WP_162443756.1">
    <property type="nucleotide sequence ID" value="NZ_CP048222.1"/>
</dbReference>
<comment type="subcellular location">
    <subcellularLocation>
        <location evidence="1">Cytoplasm</location>
    </subcellularLocation>
</comment>
<dbReference type="InterPro" id="IPR011129">
    <property type="entry name" value="CSD"/>
</dbReference>
<dbReference type="InterPro" id="IPR002059">
    <property type="entry name" value="CSP_DNA-bd"/>
</dbReference>
<feature type="domain" description="CSD" evidence="3">
    <location>
        <begin position="1"/>
        <end position="62"/>
    </location>
</feature>
<dbReference type="Gene3D" id="2.40.50.140">
    <property type="entry name" value="Nucleic acid-binding proteins"/>
    <property type="match status" value="1"/>
</dbReference>
<dbReference type="PRINTS" id="PR00050">
    <property type="entry name" value="COLDSHOCK"/>
</dbReference>
<keyword evidence="5" id="KW-1185">Reference proteome</keyword>
<dbReference type="Pfam" id="PF00313">
    <property type="entry name" value="CSD"/>
    <property type="match status" value="1"/>
</dbReference>
<evidence type="ECO:0000256" key="2">
    <source>
        <dbReference type="ARBA" id="ARBA00022490"/>
    </source>
</evidence>
<dbReference type="InterPro" id="IPR012340">
    <property type="entry name" value="NA-bd_OB-fold"/>
</dbReference>
<name>A0A6C0GJ74_9BACT</name>
<dbReference type="InterPro" id="IPR012156">
    <property type="entry name" value="Cold_shock_CspA"/>
</dbReference>
<evidence type="ECO:0000259" key="3">
    <source>
        <dbReference type="PROSITE" id="PS51857"/>
    </source>
</evidence>
<gene>
    <name evidence="4" type="ORF">GXP67_14375</name>
</gene>
<evidence type="ECO:0000256" key="1">
    <source>
        <dbReference type="ARBA" id="ARBA00004496"/>
    </source>
</evidence>
<organism evidence="4 5">
    <name type="scientific">Rhodocytophaga rosea</name>
    <dbReference type="NCBI Taxonomy" id="2704465"/>
    <lineage>
        <taxon>Bacteria</taxon>
        <taxon>Pseudomonadati</taxon>
        <taxon>Bacteroidota</taxon>
        <taxon>Cytophagia</taxon>
        <taxon>Cytophagales</taxon>
        <taxon>Rhodocytophagaceae</taxon>
        <taxon>Rhodocytophaga</taxon>
    </lineage>
</organism>
<sequence>MKTGTLRFFNEQKGFGYIKDGNSAREIFVHVNSLLEEVKEEDEVIYEIIEGKKGLSAVNVKRA</sequence>